<sequence>MSKDMECIVRTQFELFGRISRANENLKKSGAANITVGLLEARLGSLASNWEKFEANHENLSENHWNRLAGTDYLKKDLMTLTEEAYLTQKGLFLDALRELKREEPGEAPTSPTSAPLPPRTTLPRIQLPQFSGQYEEWPSFRDLFHSLIAKDSSTSQVEKLHYLKSCVK</sequence>
<dbReference type="InterPro" id="IPR005312">
    <property type="entry name" value="DUF1759"/>
</dbReference>
<dbReference type="Pfam" id="PF03564">
    <property type="entry name" value="DUF1759"/>
    <property type="match status" value="1"/>
</dbReference>
<dbReference type="EMBL" id="LBMM01034875">
    <property type="protein sequence ID" value="KMQ81507.1"/>
    <property type="molecule type" value="Genomic_DNA"/>
</dbReference>
<accession>A0A0J7JTG8</accession>
<organism evidence="2 3">
    <name type="scientific">Lasius niger</name>
    <name type="common">Black garden ant</name>
    <dbReference type="NCBI Taxonomy" id="67767"/>
    <lineage>
        <taxon>Eukaryota</taxon>
        <taxon>Metazoa</taxon>
        <taxon>Ecdysozoa</taxon>
        <taxon>Arthropoda</taxon>
        <taxon>Hexapoda</taxon>
        <taxon>Insecta</taxon>
        <taxon>Pterygota</taxon>
        <taxon>Neoptera</taxon>
        <taxon>Endopterygota</taxon>
        <taxon>Hymenoptera</taxon>
        <taxon>Apocrita</taxon>
        <taxon>Aculeata</taxon>
        <taxon>Formicoidea</taxon>
        <taxon>Formicidae</taxon>
        <taxon>Formicinae</taxon>
        <taxon>Lasius</taxon>
        <taxon>Lasius</taxon>
    </lineage>
</organism>
<dbReference type="AlphaFoldDB" id="A0A0J7JTG8"/>
<gene>
    <name evidence="2" type="ORF">RF55_26126</name>
</gene>
<evidence type="ECO:0000256" key="1">
    <source>
        <dbReference type="SAM" id="MobiDB-lite"/>
    </source>
</evidence>
<proteinExistence type="predicted"/>
<dbReference type="PaxDb" id="67767-A0A0J7JTG8"/>
<dbReference type="OrthoDB" id="7696997at2759"/>
<feature type="non-terminal residue" evidence="2">
    <location>
        <position position="169"/>
    </location>
</feature>
<protein>
    <submittedName>
        <fullName evidence="2">Uncharacterized protein</fullName>
    </submittedName>
</protein>
<feature type="region of interest" description="Disordered" evidence="1">
    <location>
        <begin position="103"/>
        <end position="122"/>
    </location>
</feature>
<evidence type="ECO:0000313" key="2">
    <source>
        <dbReference type="EMBL" id="KMQ81507.1"/>
    </source>
</evidence>
<dbReference type="Proteomes" id="UP000036403">
    <property type="component" value="Unassembled WGS sequence"/>
</dbReference>
<keyword evidence="3" id="KW-1185">Reference proteome</keyword>
<name>A0A0J7JTG8_LASNI</name>
<comment type="caution">
    <text evidence="2">The sequence shown here is derived from an EMBL/GenBank/DDBJ whole genome shotgun (WGS) entry which is preliminary data.</text>
</comment>
<reference evidence="2 3" key="1">
    <citation type="submission" date="2015-04" db="EMBL/GenBank/DDBJ databases">
        <title>Lasius niger genome sequencing.</title>
        <authorList>
            <person name="Konorov E.A."/>
            <person name="Nikitin M.A."/>
            <person name="Kirill M.V."/>
            <person name="Chang P."/>
        </authorList>
    </citation>
    <scope>NUCLEOTIDE SEQUENCE [LARGE SCALE GENOMIC DNA]</scope>
    <source>
        <tissue evidence="2">Whole</tissue>
    </source>
</reference>
<evidence type="ECO:0000313" key="3">
    <source>
        <dbReference type="Proteomes" id="UP000036403"/>
    </source>
</evidence>